<dbReference type="InterPro" id="IPR043129">
    <property type="entry name" value="ATPase_NBD"/>
</dbReference>
<reference evidence="1" key="2">
    <citation type="journal article" date="2024" name="Environ. Microbiol.">
        <title>Genome analysis and description of Tunturibacter gen. nov. expands the diversity of Terriglobia in tundra soils.</title>
        <authorList>
            <person name="Messyasz A."/>
            <person name="Mannisto M.K."/>
            <person name="Kerkhof L.J."/>
            <person name="Haggblom M.M."/>
        </authorList>
    </citation>
    <scope>NUCLEOTIDE SEQUENCE</scope>
    <source>
        <strain evidence="1">X5P6</strain>
    </source>
</reference>
<dbReference type="Gene3D" id="3.30.420.40">
    <property type="match status" value="2"/>
</dbReference>
<evidence type="ECO:0000313" key="1">
    <source>
        <dbReference type="EMBL" id="XCB31411.1"/>
    </source>
</evidence>
<sequence length="459" mass="51425">MVEVDGDTNIPTVINYSGEGVKVGRQAITVSSRPGGLLNEDFKIDLGSYDPKTLIRKRFRIQSGSEKSAAEITSDFLNELLNRTRRWLSLNGLDIAPSILLAEPLKDPDQPNWIPNYRANLTRIFVGKGFDKSKIDFLPEPFAVFQFYRYGYRHPALADKRTHRALILDFGGGTFDTFVIETKKDGDIRYNGRNSDPLGASSVPIGGFEINRQIAEHLVISFHKGNESKIKKGLEIYKKWRRTPEDLSSYSAEYFTFVQNFDRFVHDVENVKIALSRNISSWNLDNAPRISVPVRVLQDFFSVSSSSQTQQLHASELLNIFSKKIWPRLKEKIASTLNSARSQMNGASINVVLLSGGASGFGWLKMLLLRDFESEIREANVLTLPEYHAIVAKGLAIECARRFHVDKGDFGSVTYNRLCLTLDSDDKGELLPKYAAKFGTEKTVLPDGVLLPSATALGH</sequence>
<reference evidence="1" key="1">
    <citation type="submission" date="2023-08" db="EMBL/GenBank/DDBJ databases">
        <authorList>
            <person name="Messyasz A."/>
            <person name="Mannisto M.K."/>
            <person name="Kerkhof L.J."/>
            <person name="Haggblom M."/>
        </authorList>
    </citation>
    <scope>NUCLEOTIDE SEQUENCE</scope>
    <source>
        <strain evidence="1">X5P6</strain>
    </source>
</reference>
<gene>
    <name evidence="1" type="ORF">RBB77_13200</name>
</gene>
<evidence type="ECO:0008006" key="2">
    <source>
        <dbReference type="Google" id="ProtNLM"/>
    </source>
</evidence>
<dbReference type="RefSeq" id="WP_353062256.1">
    <property type="nucleotide sequence ID" value="NZ_CP132942.1"/>
</dbReference>
<dbReference type="KEGG" id="tpsc:RBB77_13200"/>
<dbReference type="EMBL" id="CP132942">
    <property type="protein sequence ID" value="XCB31411.1"/>
    <property type="molecule type" value="Genomic_DNA"/>
</dbReference>
<proteinExistence type="predicted"/>
<organism evidence="1">
    <name type="scientific">Tunturiibacter psychrotolerans</name>
    <dbReference type="NCBI Taxonomy" id="3069686"/>
    <lineage>
        <taxon>Bacteria</taxon>
        <taxon>Pseudomonadati</taxon>
        <taxon>Acidobacteriota</taxon>
        <taxon>Terriglobia</taxon>
        <taxon>Terriglobales</taxon>
        <taxon>Acidobacteriaceae</taxon>
        <taxon>Tunturiibacter</taxon>
    </lineage>
</organism>
<protein>
    <recommendedName>
        <fullName evidence="2">Hsp70 family protein</fullName>
    </recommendedName>
</protein>
<dbReference type="Gene3D" id="3.90.640.10">
    <property type="entry name" value="Actin, Chain A, domain 4"/>
    <property type="match status" value="1"/>
</dbReference>
<dbReference type="AlphaFoldDB" id="A0AAU7ZK91"/>
<name>A0AAU7ZK91_9BACT</name>
<dbReference type="CDD" id="cd10170">
    <property type="entry name" value="ASKHA_NBD_HSP70"/>
    <property type="match status" value="1"/>
</dbReference>
<accession>A0AAU7ZK91</accession>
<dbReference type="SUPFAM" id="SSF53067">
    <property type="entry name" value="Actin-like ATPase domain"/>
    <property type="match status" value="1"/>
</dbReference>